<protein>
    <recommendedName>
        <fullName evidence="2">FHA domain-containing protein</fullName>
    </recommendedName>
</protein>
<keyword evidence="1" id="KW-0472">Membrane</keyword>
<evidence type="ECO:0000259" key="2">
    <source>
        <dbReference type="PROSITE" id="PS50006"/>
    </source>
</evidence>
<reference evidence="3 4" key="1">
    <citation type="submission" date="2023-05" db="EMBL/GenBank/DDBJ databases">
        <title>Draft genome of Paenibacillus sp. CCS26.</title>
        <authorList>
            <person name="Akita H."/>
            <person name="Shinto Y."/>
            <person name="Kimura Z."/>
        </authorList>
    </citation>
    <scope>NUCLEOTIDE SEQUENCE [LARGE SCALE GENOMIC DNA]</scope>
    <source>
        <strain evidence="3 4">CCS26</strain>
    </source>
</reference>
<keyword evidence="4" id="KW-1185">Reference proteome</keyword>
<dbReference type="SUPFAM" id="SSF49879">
    <property type="entry name" value="SMAD/FHA domain"/>
    <property type="match status" value="1"/>
</dbReference>
<gene>
    <name evidence="3" type="ORF">PghCCS26_37800</name>
</gene>
<keyword evidence="1" id="KW-0812">Transmembrane</keyword>
<dbReference type="Gene3D" id="2.60.200.20">
    <property type="match status" value="1"/>
</dbReference>
<dbReference type="EMBL" id="BTCL01000014">
    <property type="protein sequence ID" value="GMK46651.1"/>
    <property type="molecule type" value="Genomic_DNA"/>
</dbReference>
<dbReference type="PROSITE" id="PS50006">
    <property type="entry name" value="FHA_DOMAIN"/>
    <property type="match status" value="1"/>
</dbReference>
<dbReference type="RefSeq" id="WP_317980872.1">
    <property type="nucleotide sequence ID" value="NZ_BTCL01000014.1"/>
</dbReference>
<comment type="caution">
    <text evidence="3">The sequence shown here is derived from an EMBL/GenBank/DDBJ whole genome shotgun (WGS) entry which is preliminary data.</text>
</comment>
<dbReference type="InterPro" id="IPR045962">
    <property type="entry name" value="DUF6382"/>
</dbReference>
<feature type="domain" description="FHA" evidence="2">
    <location>
        <begin position="423"/>
        <end position="473"/>
    </location>
</feature>
<feature type="transmembrane region" description="Helical" evidence="1">
    <location>
        <begin position="269"/>
        <end position="289"/>
    </location>
</feature>
<organism evidence="3 4">
    <name type="scientific">Paenibacillus glycanilyticus</name>
    <dbReference type="NCBI Taxonomy" id="126569"/>
    <lineage>
        <taxon>Bacteria</taxon>
        <taxon>Bacillati</taxon>
        <taxon>Bacillota</taxon>
        <taxon>Bacilli</taxon>
        <taxon>Bacillales</taxon>
        <taxon>Paenibacillaceae</taxon>
        <taxon>Paenibacillus</taxon>
    </lineage>
</organism>
<sequence length="503" mass="55673">MRQPFRIDFSMNRGHEMIVDRKDGIVRDELDELELQMLQSGKIPHLLPVEWLEIDGCVTFRYALAGRKMLLHRLQVQPLSMEQFYTLLLGVVEAFEECKHYMLRPEGCLLDDQYLFVGEQLNDICVAYLPLKDGLRDSGSGAGDLLSLVVRWTAYIRDIDGVGLQRILQTLNGSKWPLSELRSVLLGLIGDAFIQAGPKQAPERIPVVFPAVAFADSEADDIVPKGSYEAKPRAAGLKPAAKAASAPTAQDIPLVELEEQDSDAAKKKLWVTAAVVAIAVACVWKYIYLSSHSRSSLYICLGLTFMGIAALYMVWARRLPAGLLAKEGDGEGEEEFVPESRPLGMWPRYEDIEHEEMAPVIRKEAELHPLAGNTADLRSQPAMAEATVLLAERDMDPAGPKGQALYREWAGGGSWIEWRDETFTIGRLGEQVSYEEEAHGISRLHLELARDGGAYLAKDLGSRNGSVLNGEVMIPYKSYPFSAGDVIQLAGSNGPKYELKTRG</sequence>
<keyword evidence="1" id="KW-1133">Transmembrane helix</keyword>
<evidence type="ECO:0000313" key="4">
    <source>
        <dbReference type="Proteomes" id="UP001285921"/>
    </source>
</evidence>
<dbReference type="Proteomes" id="UP001285921">
    <property type="component" value="Unassembled WGS sequence"/>
</dbReference>
<evidence type="ECO:0000313" key="3">
    <source>
        <dbReference type="EMBL" id="GMK46651.1"/>
    </source>
</evidence>
<dbReference type="InterPro" id="IPR000253">
    <property type="entry name" value="FHA_dom"/>
</dbReference>
<evidence type="ECO:0000256" key="1">
    <source>
        <dbReference type="SAM" id="Phobius"/>
    </source>
</evidence>
<dbReference type="Pfam" id="PF19909">
    <property type="entry name" value="DUF6382"/>
    <property type="match status" value="1"/>
</dbReference>
<proteinExistence type="predicted"/>
<dbReference type="InterPro" id="IPR008984">
    <property type="entry name" value="SMAD_FHA_dom_sf"/>
</dbReference>
<name>A0ABQ6NNI0_9BACL</name>
<feature type="transmembrane region" description="Helical" evidence="1">
    <location>
        <begin position="295"/>
        <end position="316"/>
    </location>
</feature>
<accession>A0ABQ6NNI0</accession>
<dbReference type="Pfam" id="PF00498">
    <property type="entry name" value="FHA"/>
    <property type="match status" value="1"/>
</dbReference>